<sequence length="113" mass="12977">MGHSTKWEIGMLWPLWLWHSFLSQTGLPMCSPRENVRRKEPFPRCYVWNVLQSHVSCIREVCVLIILPVCPGRCIVKDNINIPSFVIVVDASLVAQKMLIQHDVLTDCGSFIE</sequence>
<gene>
    <name evidence="2" type="primary">RvY_07694-1</name>
    <name evidence="2" type="synonym">RvY_07694.1</name>
    <name evidence="2" type="ORF">RvY_07694</name>
</gene>
<dbReference type="AlphaFoldDB" id="A0A1D1VCK0"/>
<keyword evidence="3" id="KW-1185">Reference proteome</keyword>
<evidence type="ECO:0000313" key="3">
    <source>
        <dbReference type="Proteomes" id="UP000186922"/>
    </source>
</evidence>
<protein>
    <recommendedName>
        <fullName evidence="4">Secreted protein</fullName>
    </recommendedName>
</protein>
<proteinExistence type="predicted"/>
<feature type="chain" id="PRO_5008898291" description="Secreted protein" evidence="1">
    <location>
        <begin position="24"/>
        <end position="113"/>
    </location>
</feature>
<dbReference type="Proteomes" id="UP000186922">
    <property type="component" value="Unassembled WGS sequence"/>
</dbReference>
<name>A0A1D1VCK0_RAMVA</name>
<reference evidence="2 3" key="1">
    <citation type="journal article" date="2016" name="Nat. Commun.">
        <title>Extremotolerant tardigrade genome and improved radiotolerance of human cultured cells by tardigrade-unique protein.</title>
        <authorList>
            <person name="Hashimoto T."/>
            <person name="Horikawa D.D."/>
            <person name="Saito Y."/>
            <person name="Kuwahara H."/>
            <person name="Kozuka-Hata H."/>
            <person name="Shin-I T."/>
            <person name="Minakuchi Y."/>
            <person name="Ohishi K."/>
            <person name="Motoyama A."/>
            <person name="Aizu T."/>
            <person name="Enomoto A."/>
            <person name="Kondo K."/>
            <person name="Tanaka S."/>
            <person name="Hara Y."/>
            <person name="Koshikawa S."/>
            <person name="Sagara H."/>
            <person name="Miura T."/>
            <person name="Yokobori S."/>
            <person name="Miyagawa K."/>
            <person name="Suzuki Y."/>
            <person name="Kubo T."/>
            <person name="Oyama M."/>
            <person name="Kohara Y."/>
            <person name="Fujiyama A."/>
            <person name="Arakawa K."/>
            <person name="Katayama T."/>
            <person name="Toyoda A."/>
            <person name="Kunieda T."/>
        </authorList>
    </citation>
    <scope>NUCLEOTIDE SEQUENCE [LARGE SCALE GENOMIC DNA]</scope>
    <source>
        <strain evidence="2 3">YOKOZUNA-1</strain>
    </source>
</reference>
<evidence type="ECO:0000313" key="2">
    <source>
        <dbReference type="EMBL" id="GAU96218.1"/>
    </source>
</evidence>
<organism evidence="2 3">
    <name type="scientific">Ramazzottius varieornatus</name>
    <name type="common">Water bear</name>
    <name type="synonym">Tardigrade</name>
    <dbReference type="NCBI Taxonomy" id="947166"/>
    <lineage>
        <taxon>Eukaryota</taxon>
        <taxon>Metazoa</taxon>
        <taxon>Ecdysozoa</taxon>
        <taxon>Tardigrada</taxon>
        <taxon>Eutardigrada</taxon>
        <taxon>Parachela</taxon>
        <taxon>Hypsibioidea</taxon>
        <taxon>Ramazzottiidae</taxon>
        <taxon>Ramazzottius</taxon>
    </lineage>
</organism>
<accession>A0A1D1VCK0</accession>
<dbReference type="EMBL" id="BDGG01000003">
    <property type="protein sequence ID" value="GAU96218.1"/>
    <property type="molecule type" value="Genomic_DNA"/>
</dbReference>
<evidence type="ECO:0000256" key="1">
    <source>
        <dbReference type="SAM" id="SignalP"/>
    </source>
</evidence>
<feature type="signal peptide" evidence="1">
    <location>
        <begin position="1"/>
        <end position="23"/>
    </location>
</feature>
<keyword evidence="1" id="KW-0732">Signal</keyword>
<comment type="caution">
    <text evidence="2">The sequence shown here is derived from an EMBL/GenBank/DDBJ whole genome shotgun (WGS) entry which is preliminary data.</text>
</comment>
<evidence type="ECO:0008006" key="4">
    <source>
        <dbReference type="Google" id="ProtNLM"/>
    </source>
</evidence>